<keyword evidence="3" id="KW-1185">Reference proteome</keyword>
<dbReference type="PANTHER" id="PTHR19303:SF71">
    <property type="entry name" value="ZINC FINGER PHD-TYPE DOMAIN-CONTAINING PROTEIN"/>
    <property type="match status" value="1"/>
</dbReference>
<dbReference type="RefSeq" id="XP_030751456.1">
    <property type="nucleotide sequence ID" value="XM_030895596.1"/>
</dbReference>
<evidence type="ECO:0000259" key="2">
    <source>
        <dbReference type="PROSITE" id="PS51253"/>
    </source>
</evidence>
<accession>A0A6J2XK22</accession>
<dbReference type="InterPro" id="IPR050863">
    <property type="entry name" value="CenT-Element_Derived"/>
</dbReference>
<dbReference type="GeneID" id="115878982"/>
<dbReference type="AlphaFoldDB" id="A0A6J2XK22"/>
<dbReference type="InterPro" id="IPR006600">
    <property type="entry name" value="HTH_CenpB_DNA-bd_dom"/>
</dbReference>
<organism evidence="3 4">
    <name type="scientific">Sitophilus oryzae</name>
    <name type="common">Rice weevil</name>
    <name type="synonym">Curculio oryzae</name>
    <dbReference type="NCBI Taxonomy" id="7048"/>
    <lineage>
        <taxon>Eukaryota</taxon>
        <taxon>Metazoa</taxon>
        <taxon>Ecdysozoa</taxon>
        <taxon>Arthropoda</taxon>
        <taxon>Hexapoda</taxon>
        <taxon>Insecta</taxon>
        <taxon>Pterygota</taxon>
        <taxon>Neoptera</taxon>
        <taxon>Endopterygota</taxon>
        <taxon>Coleoptera</taxon>
        <taxon>Polyphaga</taxon>
        <taxon>Cucujiformia</taxon>
        <taxon>Curculionidae</taxon>
        <taxon>Dryophthorinae</taxon>
        <taxon>Sitophilus</taxon>
    </lineage>
</organism>
<dbReference type="PANTHER" id="PTHR19303">
    <property type="entry name" value="TRANSPOSON"/>
    <property type="match status" value="1"/>
</dbReference>
<dbReference type="KEGG" id="soy:115878982"/>
<dbReference type="InParanoid" id="A0A6J2XK22"/>
<dbReference type="InterPro" id="IPR004875">
    <property type="entry name" value="DDE_SF_endonuclease_dom"/>
</dbReference>
<sequence length="383" mass="43217">MEHLSVDEVVKIKLGRGTILNTDLENNLVQYILEMEAKFYGLTRKDIQRMAFCLAEQNGFKHPFGITQAAGRGWLDLFLQRHKNILYISIRKPTSFARARGFNKQSVHNFFTLLEELYAKYKFPANRVFNVDETGLTVVQNKIAEVIGRKGKKQIASLTSMERGSLITLIACMSAGGDFVPPMLIFPRKNMNIQLMKGTPPGSISAGHPSGWVQASLFSQWFRHFINTVKPSPTSPMLLVLDGHYSHTRNLDVVNMARENNVVIVSLPLQSTHKLQPLDKTFMGALKTYYSEEIRQWIRHNHRALSQFDIGELLGKAYLQTQTGEIAVKGFSATGIFPLNRNIFSDMDFLAAEIETEKVNCTAENDLTGSLIRSAELPLNKHD</sequence>
<name>A0A6J2XK22_SITOR</name>
<dbReference type="GO" id="GO:0005634">
    <property type="term" value="C:nucleus"/>
    <property type="evidence" value="ECO:0007669"/>
    <property type="project" value="TreeGrafter"/>
</dbReference>
<dbReference type="GO" id="GO:0003677">
    <property type="term" value="F:DNA binding"/>
    <property type="evidence" value="ECO:0007669"/>
    <property type="project" value="UniProtKB-KW"/>
</dbReference>
<dbReference type="Pfam" id="PF03184">
    <property type="entry name" value="DDE_1"/>
    <property type="match status" value="1"/>
</dbReference>
<evidence type="ECO:0000256" key="1">
    <source>
        <dbReference type="ARBA" id="ARBA00023125"/>
    </source>
</evidence>
<dbReference type="OrthoDB" id="8194222at2759"/>
<feature type="domain" description="HTH CENPB-type" evidence="2">
    <location>
        <begin position="12"/>
        <end position="88"/>
    </location>
</feature>
<reference evidence="4" key="1">
    <citation type="submission" date="2025-08" db="UniProtKB">
        <authorList>
            <consortium name="RefSeq"/>
        </authorList>
    </citation>
    <scope>IDENTIFICATION</scope>
    <source>
        <tissue evidence="4">Gonads</tissue>
    </source>
</reference>
<dbReference type="Proteomes" id="UP000504635">
    <property type="component" value="Unplaced"/>
</dbReference>
<evidence type="ECO:0000313" key="3">
    <source>
        <dbReference type="Proteomes" id="UP000504635"/>
    </source>
</evidence>
<proteinExistence type="predicted"/>
<gene>
    <name evidence="4" type="primary">LOC115878982</name>
</gene>
<evidence type="ECO:0000313" key="4">
    <source>
        <dbReference type="RefSeq" id="XP_030751456.1"/>
    </source>
</evidence>
<dbReference type="PROSITE" id="PS51253">
    <property type="entry name" value="HTH_CENPB"/>
    <property type="match status" value="1"/>
</dbReference>
<dbReference type="Pfam" id="PF03221">
    <property type="entry name" value="HTH_Tnp_Tc5"/>
    <property type="match status" value="1"/>
</dbReference>
<keyword evidence="1" id="KW-0238">DNA-binding</keyword>
<protein>
    <submittedName>
        <fullName evidence="4">Tigger transposable element-derived protein 1-like</fullName>
    </submittedName>
</protein>